<comment type="caution">
    <text evidence="1">The sequence shown here is derived from an EMBL/GenBank/DDBJ whole genome shotgun (WGS) entry which is preliminary data.</text>
</comment>
<accession>A0A7C8G025</accession>
<name>A0A7C8G025_9ACTN</name>
<dbReference type="EMBL" id="WAJS01000017">
    <property type="protein sequence ID" value="KAB1647983.1"/>
    <property type="molecule type" value="Genomic_DNA"/>
</dbReference>
<dbReference type="RefSeq" id="WP_257475572.1">
    <property type="nucleotide sequence ID" value="NZ_JANJZI010000003.1"/>
</dbReference>
<proteinExistence type="predicted"/>
<evidence type="ECO:0000313" key="1">
    <source>
        <dbReference type="EMBL" id="KAB1647983.1"/>
    </source>
</evidence>
<dbReference type="AlphaFoldDB" id="A0A7C8G025"/>
<organism evidence="1 2">
    <name type="scientific">Adlercreutzia muris</name>
    <dbReference type="NCBI Taxonomy" id="1796610"/>
    <lineage>
        <taxon>Bacteria</taxon>
        <taxon>Bacillati</taxon>
        <taxon>Actinomycetota</taxon>
        <taxon>Coriobacteriia</taxon>
        <taxon>Eggerthellales</taxon>
        <taxon>Eggerthellaceae</taxon>
        <taxon>Adlercreutzia</taxon>
    </lineage>
</organism>
<sequence length="118" mass="13324">MPFDLRDIEPPEYLFQWPDRVADFDRYAKMLARLMPDNFGQPDADLLARYVVSESLYESFTAQLVGLSDPSDIKAMQIAQDRAFKQAHTCASSLGLTVTSRCKLVVPVDEDDGGEEEF</sequence>
<evidence type="ECO:0000313" key="2">
    <source>
        <dbReference type="Proteomes" id="UP000479639"/>
    </source>
</evidence>
<dbReference type="Proteomes" id="UP000479639">
    <property type="component" value="Unassembled WGS sequence"/>
</dbReference>
<evidence type="ECO:0008006" key="3">
    <source>
        <dbReference type="Google" id="ProtNLM"/>
    </source>
</evidence>
<keyword evidence="2" id="KW-1185">Reference proteome</keyword>
<gene>
    <name evidence="1" type="ORF">F8D48_06740</name>
</gene>
<protein>
    <recommendedName>
        <fullName evidence="3">Phage terminase small subunit P27 family</fullName>
    </recommendedName>
</protein>
<reference evidence="1 2" key="1">
    <citation type="submission" date="2019-09" db="EMBL/GenBank/DDBJ databases">
        <title>Whole genome shotgun sequencing (WGS) of Ellagibacter isourolithinifaciens DSM 104140(T) and Adlercreutzia muris DSM 29508(T).</title>
        <authorList>
            <person name="Stoll D.A."/>
            <person name="Danylec N."/>
            <person name="Huch M."/>
        </authorList>
    </citation>
    <scope>NUCLEOTIDE SEQUENCE [LARGE SCALE GENOMIC DNA]</scope>
    <source>
        <strain evidence="1 2">DSM 29508</strain>
    </source>
</reference>